<gene>
    <name evidence="7" type="ORF">DCAR_027659</name>
    <name evidence="8" type="ORF">DCAR_0831830</name>
</gene>
<dbReference type="Gramene" id="KZM84919">
    <property type="protein sequence ID" value="KZM84919"/>
    <property type="gene ID" value="DCAR_027659"/>
</dbReference>
<dbReference type="Proteomes" id="UP000077755">
    <property type="component" value="Chromosome 8"/>
</dbReference>
<comment type="pathway">
    <text evidence="3">Lipid metabolism; fatty acid beta-oxidation.</text>
</comment>
<evidence type="ECO:0000256" key="5">
    <source>
        <dbReference type="ARBA" id="ARBA00012064"/>
    </source>
</evidence>
<dbReference type="EMBL" id="CP093350">
    <property type="protein sequence ID" value="WOH12328.1"/>
    <property type="molecule type" value="Genomic_DNA"/>
</dbReference>
<dbReference type="OrthoDB" id="410701at2759"/>
<dbReference type="CDD" id="cd06558">
    <property type="entry name" value="crotonase-like"/>
    <property type="match status" value="1"/>
</dbReference>
<dbReference type="STRING" id="79200.A0A175YMU1"/>
<dbReference type="EMBL" id="LNRQ01000008">
    <property type="protein sequence ID" value="KZM84919.1"/>
    <property type="molecule type" value="Genomic_DNA"/>
</dbReference>
<evidence type="ECO:0000313" key="7">
    <source>
        <dbReference type="EMBL" id="KZM84919.1"/>
    </source>
</evidence>
<dbReference type="PANTHER" id="PTHR11941">
    <property type="entry name" value="ENOYL-COA HYDRATASE-RELATED"/>
    <property type="match status" value="1"/>
</dbReference>
<reference evidence="7" key="1">
    <citation type="journal article" date="2016" name="Nat. Genet.">
        <title>A high-quality carrot genome assembly provides new insights into carotenoid accumulation and asterid genome evolution.</title>
        <authorList>
            <person name="Iorizzo M."/>
            <person name="Ellison S."/>
            <person name="Senalik D."/>
            <person name="Zeng P."/>
            <person name="Satapoomin P."/>
            <person name="Huang J."/>
            <person name="Bowman M."/>
            <person name="Iovene M."/>
            <person name="Sanseverino W."/>
            <person name="Cavagnaro P."/>
            <person name="Yildiz M."/>
            <person name="Macko-Podgorni A."/>
            <person name="Moranska E."/>
            <person name="Grzebelus E."/>
            <person name="Grzebelus D."/>
            <person name="Ashrafi H."/>
            <person name="Zheng Z."/>
            <person name="Cheng S."/>
            <person name="Spooner D."/>
            <person name="Van Deynze A."/>
            <person name="Simon P."/>
        </authorList>
    </citation>
    <scope>NUCLEOTIDE SEQUENCE [LARGE SCALE GENOMIC DNA]</scope>
    <source>
        <tissue evidence="7">Leaf</tissue>
    </source>
</reference>
<dbReference type="GO" id="GO:0006635">
    <property type="term" value="P:fatty acid beta-oxidation"/>
    <property type="evidence" value="ECO:0007669"/>
    <property type="project" value="TreeGrafter"/>
</dbReference>
<dbReference type="GO" id="GO:0004165">
    <property type="term" value="F:delta(3)-delta(2)-enoyl-CoA isomerase activity"/>
    <property type="evidence" value="ECO:0007669"/>
    <property type="project" value="UniProtKB-EC"/>
</dbReference>
<dbReference type="AlphaFoldDB" id="A0A175YMU1"/>
<evidence type="ECO:0000256" key="4">
    <source>
        <dbReference type="ARBA" id="ARBA00005254"/>
    </source>
</evidence>
<evidence type="ECO:0000256" key="1">
    <source>
        <dbReference type="ARBA" id="ARBA00000452"/>
    </source>
</evidence>
<dbReference type="OMA" id="MPFTVGM"/>
<dbReference type="KEGG" id="dcr:108198654"/>
<reference evidence="8" key="2">
    <citation type="submission" date="2022-03" db="EMBL/GenBank/DDBJ databases">
        <title>Draft title - Genomic analysis of global carrot germplasm unveils the trajectory of domestication and the origin of high carotenoid orange carrot.</title>
        <authorList>
            <person name="Iorizzo M."/>
            <person name="Ellison S."/>
            <person name="Senalik D."/>
            <person name="Macko-Podgorni A."/>
            <person name="Grzebelus D."/>
            <person name="Bostan H."/>
            <person name="Rolling W."/>
            <person name="Curaba J."/>
            <person name="Simon P."/>
        </authorList>
    </citation>
    <scope>NUCLEOTIDE SEQUENCE</scope>
    <source>
        <tissue evidence="8">Leaf</tissue>
    </source>
</reference>
<accession>A0A175YMU1</accession>
<sequence>MCSLEKRGNLYILTLTGDDQHRLNPTLLDAISAALHHVRSETIASASSSALITTSHGKFFSNGYDLDWAMKDPNRPKIMSLKLRSVIKDLISLPMPTIAAVNGHASASGFILALSHDYVFMRKDRGFMYMSELDIGMKVPVWFARVLRCKIASPAVWRDVVLRAAKMTAEMAAGKGVIEAACESAERTVEMAVEVGEELVKRRWKGHVYADNRLTLFGDVLSVMEFDETVEEVDVSHLSKNVARL</sequence>
<evidence type="ECO:0000256" key="3">
    <source>
        <dbReference type="ARBA" id="ARBA00005005"/>
    </source>
</evidence>
<dbReference type="InterPro" id="IPR029045">
    <property type="entry name" value="ClpP/crotonase-like_dom_sf"/>
</dbReference>
<comment type="catalytic activity">
    <reaction evidence="2">
        <text>a (3E)-enoyl-CoA = a 4-saturated (2E)-enoyl-CoA</text>
        <dbReference type="Rhea" id="RHEA:45228"/>
        <dbReference type="ChEBI" id="CHEBI:58521"/>
        <dbReference type="ChEBI" id="CHEBI:85097"/>
        <dbReference type="EC" id="5.3.3.8"/>
    </reaction>
</comment>
<dbReference type="Pfam" id="PF00378">
    <property type="entry name" value="ECH_1"/>
    <property type="match status" value="1"/>
</dbReference>
<comment type="similarity">
    <text evidence="4">Belongs to the enoyl-CoA hydratase/isomerase family.</text>
</comment>
<evidence type="ECO:0000313" key="9">
    <source>
        <dbReference type="Proteomes" id="UP000077755"/>
    </source>
</evidence>
<dbReference type="EC" id="5.3.3.8" evidence="5"/>
<comment type="catalytic activity">
    <reaction evidence="1">
        <text>a (3Z)-enoyl-CoA = a 4-saturated (2E)-enoyl-CoA</text>
        <dbReference type="Rhea" id="RHEA:45900"/>
        <dbReference type="ChEBI" id="CHEBI:85097"/>
        <dbReference type="ChEBI" id="CHEBI:85489"/>
        <dbReference type="EC" id="5.3.3.8"/>
    </reaction>
</comment>
<dbReference type="GO" id="GO:0005777">
    <property type="term" value="C:peroxisome"/>
    <property type="evidence" value="ECO:0007669"/>
    <property type="project" value="TreeGrafter"/>
</dbReference>
<organism evidence="7">
    <name type="scientific">Daucus carota subsp. sativus</name>
    <name type="common">Carrot</name>
    <dbReference type="NCBI Taxonomy" id="79200"/>
    <lineage>
        <taxon>Eukaryota</taxon>
        <taxon>Viridiplantae</taxon>
        <taxon>Streptophyta</taxon>
        <taxon>Embryophyta</taxon>
        <taxon>Tracheophyta</taxon>
        <taxon>Spermatophyta</taxon>
        <taxon>Magnoliopsida</taxon>
        <taxon>eudicotyledons</taxon>
        <taxon>Gunneridae</taxon>
        <taxon>Pentapetalae</taxon>
        <taxon>asterids</taxon>
        <taxon>campanulids</taxon>
        <taxon>Apiales</taxon>
        <taxon>Apiaceae</taxon>
        <taxon>Apioideae</taxon>
        <taxon>Scandiceae</taxon>
        <taxon>Daucinae</taxon>
        <taxon>Daucus</taxon>
        <taxon>Daucus sect. Daucus</taxon>
    </lineage>
</organism>
<keyword evidence="6" id="KW-0443">Lipid metabolism</keyword>
<evidence type="ECO:0000256" key="2">
    <source>
        <dbReference type="ARBA" id="ARBA00000765"/>
    </source>
</evidence>
<proteinExistence type="inferred from homology"/>
<dbReference type="InterPro" id="IPR001753">
    <property type="entry name" value="Enoyl-CoA_hydra/iso"/>
</dbReference>
<evidence type="ECO:0000256" key="6">
    <source>
        <dbReference type="ARBA" id="ARBA00023098"/>
    </source>
</evidence>
<name>A0A175YMU1_DAUCS</name>
<keyword evidence="9" id="KW-1185">Reference proteome</keyword>
<dbReference type="FunFam" id="3.90.226.10:FF:000049">
    <property type="entry name" value="Enoyl-CoA delta isomerase 3"/>
    <property type="match status" value="1"/>
</dbReference>
<protein>
    <recommendedName>
        <fullName evidence="5">Delta(3)-Delta(2)-enoyl-CoA isomerase</fullName>
        <ecNumber evidence="5">5.3.3.8</ecNumber>
    </recommendedName>
</protein>
<dbReference type="SUPFAM" id="SSF52096">
    <property type="entry name" value="ClpP/crotonase"/>
    <property type="match status" value="1"/>
</dbReference>
<evidence type="ECO:0000313" key="8">
    <source>
        <dbReference type="EMBL" id="WOH12328.1"/>
    </source>
</evidence>
<dbReference type="Gene3D" id="3.90.226.10">
    <property type="entry name" value="2-enoyl-CoA Hydratase, Chain A, domain 1"/>
    <property type="match status" value="1"/>
</dbReference>
<dbReference type="PANTHER" id="PTHR11941:SF84">
    <property type="entry name" value="ENOYL-COA DELTA ISOMERASE 1, PEROXISOMAL"/>
    <property type="match status" value="1"/>
</dbReference>